<keyword evidence="4" id="KW-0216">Detoxification</keyword>
<dbReference type="InterPro" id="IPR051466">
    <property type="entry name" value="D-amino_acid_metab_enzyme"/>
</dbReference>
<keyword evidence="6" id="KW-0862">Zinc</keyword>
<comment type="similarity">
    <text evidence="3">Belongs to the DSD1 family.</text>
</comment>
<dbReference type="GO" id="GO:0009636">
    <property type="term" value="P:response to toxic substance"/>
    <property type="evidence" value="ECO:0007669"/>
    <property type="project" value="UniProtKB-KW"/>
</dbReference>
<accession>A0A550CYV8</accession>
<evidence type="ECO:0000313" key="15">
    <source>
        <dbReference type="EMBL" id="TRM69979.1"/>
    </source>
</evidence>
<comment type="function">
    <text evidence="10">Catalyzes the conversion of D-serine to pyruvate and ammonia. May play a role in D-serine detoxification.</text>
</comment>
<feature type="domain" description="D-serine dehydratase-like" evidence="14">
    <location>
        <begin position="312"/>
        <end position="411"/>
    </location>
</feature>
<dbReference type="PANTHER" id="PTHR28004:SF2">
    <property type="entry name" value="D-SERINE DEHYDRATASE"/>
    <property type="match status" value="1"/>
</dbReference>
<dbReference type="InterPro" id="IPR001608">
    <property type="entry name" value="Ala_racemase_N"/>
</dbReference>
<dbReference type="EMBL" id="VDMD01000001">
    <property type="protein sequence ID" value="TRM69979.1"/>
    <property type="molecule type" value="Genomic_DNA"/>
</dbReference>
<evidence type="ECO:0000256" key="4">
    <source>
        <dbReference type="ARBA" id="ARBA00022575"/>
    </source>
</evidence>
<evidence type="ECO:0000256" key="9">
    <source>
        <dbReference type="ARBA" id="ARBA00051198"/>
    </source>
</evidence>
<evidence type="ECO:0000256" key="5">
    <source>
        <dbReference type="ARBA" id="ARBA00022723"/>
    </source>
</evidence>
<proteinExistence type="inferred from homology"/>
<comment type="cofactor">
    <cofactor evidence="1">
        <name>pyridoxal 5'-phosphate</name>
        <dbReference type="ChEBI" id="CHEBI:597326"/>
    </cofactor>
</comment>
<comment type="catalytic activity">
    <reaction evidence="9">
        <text>D-serine = pyruvate + NH4(+)</text>
        <dbReference type="Rhea" id="RHEA:13977"/>
        <dbReference type="ChEBI" id="CHEBI:15361"/>
        <dbReference type="ChEBI" id="CHEBI:28938"/>
        <dbReference type="ChEBI" id="CHEBI:35247"/>
        <dbReference type="EC" id="4.3.1.18"/>
    </reaction>
    <physiologicalReaction direction="left-to-right" evidence="9">
        <dbReference type="Rhea" id="RHEA:13978"/>
    </physiologicalReaction>
</comment>
<dbReference type="GO" id="GO:0046872">
    <property type="term" value="F:metal ion binding"/>
    <property type="evidence" value="ECO:0007669"/>
    <property type="project" value="UniProtKB-KW"/>
</dbReference>
<dbReference type="InterPro" id="IPR042208">
    <property type="entry name" value="D-ser_dehydrat-like_sf"/>
</dbReference>
<evidence type="ECO:0000256" key="7">
    <source>
        <dbReference type="ARBA" id="ARBA00022898"/>
    </source>
</evidence>
<organism evidence="15 16">
    <name type="scientific">Schizophyllum amplum</name>
    <dbReference type="NCBI Taxonomy" id="97359"/>
    <lineage>
        <taxon>Eukaryota</taxon>
        <taxon>Fungi</taxon>
        <taxon>Dikarya</taxon>
        <taxon>Basidiomycota</taxon>
        <taxon>Agaricomycotina</taxon>
        <taxon>Agaricomycetes</taxon>
        <taxon>Agaricomycetidae</taxon>
        <taxon>Agaricales</taxon>
        <taxon>Schizophyllaceae</taxon>
        <taxon>Schizophyllum</taxon>
    </lineage>
</organism>
<evidence type="ECO:0000259" key="14">
    <source>
        <dbReference type="SMART" id="SM01119"/>
    </source>
</evidence>
<evidence type="ECO:0000256" key="13">
    <source>
        <dbReference type="ARBA" id="ARBA00075219"/>
    </source>
</evidence>
<evidence type="ECO:0000256" key="1">
    <source>
        <dbReference type="ARBA" id="ARBA00001933"/>
    </source>
</evidence>
<dbReference type="SMART" id="SM01119">
    <property type="entry name" value="D-ser_dehydrat"/>
    <property type="match status" value="1"/>
</dbReference>
<evidence type="ECO:0000256" key="10">
    <source>
        <dbReference type="ARBA" id="ARBA00055764"/>
    </source>
</evidence>
<evidence type="ECO:0000256" key="2">
    <source>
        <dbReference type="ARBA" id="ARBA00001947"/>
    </source>
</evidence>
<dbReference type="OrthoDB" id="20198at2759"/>
<evidence type="ECO:0000256" key="8">
    <source>
        <dbReference type="ARBA" id="ARBA00023239"/>
    </source>
</evidence>
<dbReference type="InterPro" id="IPR026956">
    <property type="entry name" value="D-ser_dehydrat-like_dom"/>
</dbReference>
<evidence type="ECO:0000256" key="12">
    <source>
        <dbReference type="ARBA" id="ARBA00069616"/>
    </source>
</evidence>
<dbReference type="SUPFAM" id="SSF51419">
    <property type="entry name" value="PLP-binding barrel"/>
    <property type="match status" value="1"/>
</dbReference>
<dbReference type="Pfam" id="PF14031">
    <property type="entry name" value="D-ser_dehydrat"/>
    <property type="match status" value="1"/>
</dbReference>
<dbReference type="AlphaFoldDB" id="A0A550CYV8"/>
<dbReference type="Pfam" id="PF01168">
    <property type="entry name" value="Ala_racemase_N"/>
    <property type="match status" value="1"/>
</dbReference>
<evidence type="ECO:0000256" key="6">
    <source>
        <dbReference type="ARBA" id="ARBA00022833"/>
    </source>
</evidence>
<evidence type="ECO:0000313" key="16">
    <source>
        <dbReference type="Proteomes" id="UP000320762"/>
    </source>
</evidence>
<comment type="cofactor">
    <cofactor evidence="2">
        <name>Zn(2+)</name>
        <dbReference type="ChEBI" id="CHEBI:29105"/>
    </cofactor>
</comment>
<dbReference type="FunFam" id="3.20.20.10:FF:000016">
    <property type="entry name" value="D-serine dehydratase"/>
    <property type="match status" value="1"/>
</dbReference>
<dbReference type="Gene3D" id="3.20.20.10">
    <property type="entry name" value="Alanine racemase"/>
    <property type="match status" value="1"/>
</dbReference>
<dbReference type="GO" id="GO:0036088">
    <property type="term" value="P:D-serine catabolic process"/>
    <property type="evidence" value="ECO:0007669"/>
    <property type="project" value="TreeGrafter"/>
</dbReference>
<dbReference type="Gene3D" id="2.40.37.20">
    <property type="entry name" value="D-serine dehydratase-like domain"/>
    <property type="match status" value="1"/>
</dbReference>
<dbReference type="EC" id="4.3.1.18" evidence="11"/>
<comment type="caution">
    <text evidence="15">The sequence shown here is derived from an EMBL/GenBank/DDBJ whole genome shotgun (WGS) entry which is preliminary data.</text>
</comment>
<evidence type="ECO:0000256" key="11">
    <source>
        <dbReference type="ARBA" id="ARBA00066349"/>
    </source>
</evidence>
<keyword evidence="16" id="KW-1185">Reference proteome</keyword>
<dbReference type="Proteomes" id="UP000320762">
    <property type="component" value="Unassembled WGS sequence"/>
</dbReference>
<reference evidence="15 16" key="1">
    <citation type="journal article" date="2019" name="New Phytol.">
        <title>Comparative genomics reveals unique wood-decay strategies and fruiting body development in the Schizophyllaceae.</title>
        <authorList>
            <person name="Almasi E."/>
            <person name="Sahu N."/>
            <person name="Krizsan K."/>
            <person name="Balint B."/>
            <person name="Kovacs G.M."/>
            <person name="Kiss B."/>
            <person name="Cseklye J."/>
            <person name="Drula E."/>
            <person name="Henrissat B."/>
            <person name="Nagy I."/>
            <person name="Chovatia M."/>
            <person name="Adam C."/>
            <person name="LaButti K."/>
            <person name="Lipzen A."/>
            <person name="Riley R."/>
            <person name="Grigoriev I.V."/>
            <person name="Nagy L.G."/>
        </authorList>
    </citation>
    <scope>NUCLEOTIDE SEQUENCE [LARGE SCALE GENOMIC DNA]</scope>
    <source>
        <strain evidence="15 16">NL-1724</strain>
    </source>
</reference>
<name>A0A550CYV8_9AGAR</name>
<keyword evidence="8" id="KW-0456">Lyase</keyword>
<dbReference type="PANTHER" id="PTHR28004">
    <property type="entry name" value="ZGC:162816-RELATED"/>
    <property type="match status" value="1"/>
</dbReference>
<gene>
    <name evidence="15" type="ORF">BD626DRAFT_544521</name>
</gene>
<keyword evidence="5" id="KW-0479">Metal-binding</keyword>
<dbReference type="InterPro" id="IPR029066">
    <property type="entry name" value="PLP-binding_barrel"/>
</dbReference>
<dbReference type="STRING" id="97359.A0A550CYV8"/>
<keyword evidence="7" id="KW-0663">Pyridoxal phosphate</keyword>
<protein>
    <recommendedName>
        <fullName evidence="12">D-serine dehydratase</fullName>
        <ecNumber evidence="11">4.3.1.18</ecNumber>
    </recommendedName>
    <alternativeName>
        <fullName evidence="13">D-serine deaminase</fullName>
    </alternativeName>
</protein>
<sequence>MVVQTKTPIDLLALPSKERLVAEYAGKGLNEVRTPAFVINRTVFADNCARMHLKAKDWGTDFRAHLKTHKTTEGTRLQMVSSADKTSAVVVSTLMEAWHVVKAGLFEDGTIKDMLYGLPVAVNKVADLSAMWDEVAPSGGVIRLLVDHPDQVKFLEEFESKREKPRRWSAFVKIDGGQKRAGVGPKSTMIESLLKTLANSPAVAIYGFYAHAGNAYASTSESEASKFLTGEVNSVNDAAEFAYSILGDDAKSHQQPFVLSVGSTPTAHSASAETRAKISTLLCGKLELHAGNYPMLDLQQQSTSMIGAANIAQKVVATVISIYPGRAEDGGDEAMVDAGAIAFSKDTGPSGGFGDVVGKNWRVGRMSQEHGILTKKTDGPAEKLALGDTVEIVGQHACLIAAAYPWYYVVDSDVEQGQKIVDVWVPWKGW</sequence>
<dbReference type="GO" id="GO:0008721">
    <property type="term" value="F:D-serine ammonia-lyase activity"/>
    <property type="evidence" value="ECO:0007669"/>
    <property type="project" value="UniProtKB-EC"/>
</dbReference>
<evidence type="ECO:0000256" key="3">
    <source>
        <dbReference type="ARBA" id="ARBA00005323"/>
    </source>
</evidence>